<dbReference type="Proteomes" id="UP000030762">
    <property type="component" value="Unassembled WGS sequence"/>
</dbReference>
<dbReference type="OrthoDB" id="10446438at2759"/>
<sequence length="535" mass="58136">MTTDNRAAIWLLSPIALQILDYLDDGDDAYAFLQAAPDGSLDDALDALRTLLAMDSELPLWPTAHIANLDKAYSMSPGVVTRALPAFKKITVACSQDCPSICHNTVLPPTTAVRSSVRDDVTSVRAALGKWLPNLVDFRIVSPSSVDFSAVVKDSLSSCPSLCSLTMDQQEVFTQDAFDAALTAVVATCRHVERISISSSKISHMSDWRSLLTWLAQPTARHLELDSTDFPGALGTDLAAAMIVSNTLETIELLHMPSLTRAVTSPSSPPLLEQLRHLVIWDYIPEDDYDTYDDDDDDIIPPPAFDEADMASLARKLATSRLESLDLMLRVACDATSVLFILLEVPTLTKFALQEANLTAFPPLMQLLHLELSSVTFSDEAIASLAALLRSSPKLVQLDLGNDELPISQADTIFCALPQWLSRRGTTCGVYLAIKSDACANAFATALAQAHNAHKVKITVSAYGLSLAAKALVVTALASTARIALVFSGPQDPKIDAALEACGRQHHLTIVYRKEYPQTARQTWFHSPRNALTTY</sequence>
<dbReference type="GeneID" id="19942944"/>
<dbReference type="AlphaFoldDB" id="T0R1U2"/>
<dbReference type="SUPFAM" id="SSF52047">
    <property type="entry name" value="RNI-like"/>
    <property type="match status" value="1"/>
</dbReference>
<evidence type="ECO:0000313" key="1">
    <source>
        <dbReference type="EMBL" id="EQC40315.1"/>
    </source>
</evidence>
<protein>
    <submittedName>
        <fullName evidence="1">Uncharacterized protein</fullName>
    </submittedName>
</protein>
<gene>
    <name evidence="1" type="ORF">SDRG_02217</name>
</gene>
<dbReference type="VEuPathDB" id="FungiDB:SDRG_02217"/>
<reference evidence="1 2" key="1">
    <citation type="submission" date="2012-04" db="EMBL/GenBank/DDBJ databases">
        <title>The Genome Sequence of Saprolegnia declina VS20.</title>
        <authorList>
            <consortium name="The Broad Institute Genome Sequencing Platform"/>
            <person name="Russ C."/>
            <person name="Nusbaum C."/>
            <person name="Tyler B."/>
            <person name="van West P."/>
            <person name="Dieguez-Uribeondo J."/>
            <person name="de Bruijn I."/>
            <person name="Tripathy S."/>
            <person name="Jiang R."/>
            <person name="Young S.K."/>
            <person name="Zeng Q."/>
            <person name="Gargeya S."/>
            <person name="Fitzgerald M."/>
            <person name="Haas B."/>
            <person name="Abouelleil A."/>
            <person name="Alvarado L."/>
            <person name="Arachchi H.M."/>
            <person name="Berlin A."/>
            <person name="Chapman S.B."/>
            <person name="Goldberg J."/>
            <person name="Griggs A."/>
            <person name="Gujja S."/>
            <person name="Hansen M."/>
            <person name="Howarth C."/>
            <person name="Imamovic A."/>
            <person name="Larimer J."/>
            <person name="McCowen C."/>
            <person name="Montmayeur A."/>
            <person name="Murphy C."/>
            <person name="Neiman D."/>
            <person name="Pearson M."/>
            <person name="Priest M."/>
            <person name="Roberts A."/>
            <person name="Saif S."/>
            <person name="Shea T."/>
            <person name="Sisk P."/>
            <person name="Sykes S."/>
            <person name="Wortman J."/>
            <person name="Nusbaum C."/>
            <person name="Birren B."/>
        </authorList>
    </citation>
    <scope>NUCLEOTIDE SEQUENCE [LARGE SCALE GENOMIC DNA]</scope>
    <source>
        <strain evidence="1 2">VS20</strain>
    </source>
</reference>
<dbReference type="OMA" id="HLTIVYR"/>
<dbReference type="Gene3D" id="3.80.10.10">
    <property type="entry name" value="Ribonuclease Inhibitor"/>
    <property type="match status" value="2"/>
</dbReference>
<proteinExistence type="predicted"/>
<dbReference type="EMBL" id="JH767136">
    <property type="protein sequence ID" value="EQC40315.1"/>
    <property type="molecule type" value="Genomic_DNA"/>
</dbReference>
<accession>T0R1U2</accession>
<evidence type="ECO:0000313" key="2">
    <source>
        <dbReference type="Proteomes" id="UP000030762"/>
    </source>
</evidence>
<keyword evidence="2" id="KW-1185">Reference proteome</keyword>
<name>T0R1U2_SAPDV</name>
<dbReference type="InterPro" id="IPR032675">
    <property type="entry name" value="LRR_dom_sf"/>
</dbReference>
<dbReference type="InParanoid" id="T0R1U2"/>
<organism evidence="1 2">
    <name type="scientific">Saprolegnia diclina (strain VS20)</name>
    <dbReference type="NCBI Taxonomy" id="1156394"/>
    <lineage>
        <taxon>Eukaryota</taxon>
        <taxon>Sar</taxon>
        <taxon>Stramenopiles</taxon>
        <taxon>Oomycota</taxon>
        <taxon>Saprolegniomycetes</taxon>
        <taxon>Saprolegniales</taxon>
        <taxon>Saprolegniaceae</taxon>
        <taxon>Saprolegnia</taxon>
    </lineage>
</organism>
<dbReference type="RefSeq" id="XP_008606014.1">
    <property type="nucleotide sequence ID" value="XM_008607792.1"/>
</dbReference>